<reference evidence="11 12" key="1">
    <citation type="journal article" date="2019" name="Nat. Plants">
        <title>Genome sequencing of Musa balbisiana reveals subgenome evolution and function divergence in polyploid bananas.</title>
        <authorList>
            <person name="Yao X."/>
        </authorList>
    </citation>
    <scope>NUCLEOTIDE SEQUENCE [LARGE SCALE GENOMIC DNA]</scope>
    <source>
        <strain evidence="12">cv. DH-PKW</strain>
        <tissue evidence="11">Leaves</tissue>
    </source>
</reference>
<evidence type="ECO:0000256" key="2">
    <source>
        <dbReference type="ARBA" id="ARBA00011738"/>
    </source>
</evidence>
<evidence type="ECO:0000256" key="8">
    <source>
        <dbReference type="ARBA" id="ARBA00048045"/>
    </source>
</evidence>
<dbReference type="CDD" id="cd01285">
    <property type="entry name" value="nucleoside_deaminase"/>
    <property type="match status" value="1"/>
</dbReference>
<dbReference type="InterPro" id="IPR002125">
    <property type="entry name" value="CMP_dCMP_dom"/>
</dbReference>
<comment type="cofactor">
    <cofactor evidence="1">
        <name>Zn(2+)</name>
        <dbReference type="ChEBI" id="CHEBI:29105"/>
    </cofactor>
</comment>
<feature type="compositionally biased region" description="Polar residues" evidence="9">
    <location>
        <begin position="891"/>
        <end position="917"/>
    </location>
</feature>
<feature type="domain" description="CMP/dCMP-type deaminase" evidence="10">
    <location>
        <begin position="1225"/>
        <end position="1347"/>
    </location>
</feature>
<keyword evidence="6" id="KW-0378">Hydrolase</keyword>
<dbReference type="HAMAP" id="MF_00972">
    <property type="entry name" value="tRNA_aden_deaminase"/>
    <property type="match status" value="1"/>
</dbReference>
<evidence type="ECO:0000313" key="11">
    <source>
        <dbReference type="EMBL" id="THU49482.1"/>
    </source>
</evidence>
<dbReference type="FunFam" id="3.40.140.10:FF:000005">
    <property type="entry name" value="tRNA-specific adenosine deaminase"/>
    <property type="match status" value="1"/>
</dbReference>
<feature type="compositionally biased region" description="Basic and acidic residues" evidence="9">
    <location>
        <begin position="758"/>
        <end position="775"/>
    </location>
</feature>
<feature type="compositionally biased region" description="Basic and acidic residues" evidence="9">
    <location>
        <begin position="922"/>
        <end position="937"/>
    </location>
</feature>
<dbReference type="EC" id="3.5.4.33" evidence="3"/>
<dbReference type="GO" id="GO:0002100">
    <property type="term" value="P:tRNA wobble adenosine to inosine editing"/>
    <property type="evidence" value="ECO:0007669"/>
    <property type="project" value="InterPro"/>
</dbReference>
<evidence type="ECO:0000256" key="5">
    <source>
        <dbReference type="ARBA" id="ARBA00022723"/>
    </source>
</evidence>
<feature type="region of interest" description="Disordered" evidence="9">
    <location>
        <begin position="1018"/>
        <end position="1081"/>
    </location>
</feature>
<protein>
    <recommendedName>
        <fullName evidence="3">tRNA(adenine(34)) deaminase</fullName>
        <ecNumber evidence="3">3.5.4.33</ecNumber>
    </recommendedName>
</protein>
<gene>
    <name evidence="11" type="ORF">C4D60_Mb06t10030</name>
</gene>
<comment type="catalytic activity">
    <reaction evidence="8">
        <text>adenosine(34) in tRNA + H2O + H(+) = inosine(34) in tRNA + NH4(+)</text>
        <dbReference type="Rhea" id="RHEA:43168"/>
        <dbReference type="Rhea" id="RHEA-COMP:10373"/>
        <dbReference type="Rhea" id="RHEA-COMP:10374"/>
        <dbReference type="ChEBI" id="CHEBI:15377"/>
        <dbReference type="ChEBI" id="CHEBI:15378"/>
        <dbReference type="ChEBI" id="CHEBI:28938"/>
        <dbReference type="ChEBI" id="CHEBI:74411"/>
        <dbReference type="ChEBI" id="CHEBI:82852"/>
        <dbReference type="EC" id="3.5.4.33"/>
    </reaction>
</comment>
<sequence length="1427" mass="159169">MGPLAVGRRDRWVGKLLLALPTELALTWSRRTTRNVVFPYRFASAPPLSSLPGDDGAPSVTVTLTPPPKPSGSLTVRPIFYLPHRAAAPVPMYCGYAAATLALRAKPSLSHSHRLALLDDGGGDELVLRGLSINPRFLLYGYYLRQSSLIYWSPLRTFLAGHGGNQCCRVSLRDDEPWAPRMSAKRGGCTNCCCCRSPQRRFQCCCRESFGDRMRENDADHDEFDHPRRYAKREFEIRSDADGTVRSLRARRDGSSSVCPSCGHENGASWGRKVGRESSRSSTDKKGYVGKKANAGVRKVRDVWNVEDDVDYVSSEESDYTARDYNLRASTSGKVSSRKTEGRETKLIASSHREKEYHHLEDEDEVKNRGSWEGSQKFTRISEIDNNVDVASGSKNMADLKVDMDKRCTSSVKQQGVVDQQVVKRDKQELNKRIQRVASRSVSAHGRSGEDYHQRQNIVGLQSREGSQTFVTVSDVHGDDTLMASRSKNFVDKSKVGMVESSSSTLKQQGQVDKRVVRQAELRTDVSDGYVHNEDRVATQRESREGSQKIVRISEVHEDNAERISSVENVHDTGKMDKEHSSTSTLKQHAAVDQLAFQSHGSREHLQNLRQMKELHSSNIQLGSNIEWRHGEVLVKNRDDKLVSVHMARDKKGQVDQKIIDKKAHSEQFENFLDVSRLQQCGTENASSSRGLLQSRVDDENCSTSTVSLVHQVGKHQNEYTHQSSLRRESGKNTHASELSKKDSGRMSTAQVIYRTHMQNDLDEHRYSSKRESKQDFGISEYSVTDIQRDSDSQETSNMRIRNQLESSSLLLVQDEQKRHSQQTNQEITSARDLDSGSSSLYTHIQQPNDHTSQDEMYLVKSDALDSAGRLESSSAVFVDEFVDKLRQETSSYKMSSGTQTEGTRSKDSQATTSIQSCRLDAITKDKEDKYKQEGSRRSSSRYGTGGPSDEMWNVRSPTSQEYNRTEEPGEDGLSARVADSTNTAPTLESTVARRSSKSLWTHIADIIRMGWANRAESHTSMQKSGKRSSSEGSEAWFSGQDASDDENDVNGRSSALKQLLPVGGPTDQVHETHSSISQGSLKAPDVIAMQLGSSASSSLGIKGDYTSTSASTDLRPEEVTLTENEKGTEGLPSSAIAVDQSLTGVAPSVTIVEGIAYTGNLAIPVSGYMKLEEDTIRNEPTEADKTAGMDGELKNRKLQRNKQVLRETFEEWEEAYRLESEQRKTDEVFMREALVEAQKAADIWEVPVGAVLVQNGKIIARGYNLVEERRDATAHAEMICIREASNLLRTWRLAETTLYVTLEPCPMCAGAILQARIDTVVWGAPNKLLGADGSWVRLFPGDNGGSNSSDPSNQKAGPVHPFHPDIRIRRGVLTTECSEVLQQFFQLRRKKKQKQDSPPQSCLPVPNRPTKLFAKMHNIFSIMFRL</sequence>
<dbReference type="Gene3D" id="3.40.140.10">
    <property type="entry name" value="Cytidine Deaminase, domain 2"/>
    <property type="match status" value="1"/>
</dbReference>
<dbReference type="Proteomes" id="UP000317650">
    <property type="component" value="Chromosome 6"/>
</dbReference>
<feature type="region of interest" description="Disordered" evidence="9">
    <location>
        <begin position="1341"/>
        <end position="1362"/>
    </location>
</feature>
<dbReference type="STRING" id="52838.A0A4S8IPE5"/>
<dbReference type="Pfam" id="PF00383">
    <property type="entry name" value="dCMP_cyt_deam_1"/>
    <property type="match status" value="1"/>
</dbReference>
<accession>A0A4S8IPE5</accession>
<name>A0A4S8IPE5_MUSBA</name>
<dbReference type="GO" id="GO:0009507">
    <property type="term" value="C:chloroplast"/>
    <property type="evidence" value="ECO:0007669"/>
    <property type="project" value="TreeGrafter"/>
</dbReference>
<feature type="region of interest" description="Disordered" evidence="9">
    <location>
        <begin position="815"/>
        <end position="855"/>
    </location>
</feature>
<feature type="region of interest" description="Disordered" evidence="9">
    <location>
        <begin position="714"/>
        <end position="797"/>
    </location>
</feature>
<feature type="region of interest" description="Disordered" evidence="9">
    <location>
        <begin position="891"/>
        <end position="996"/>
    </location>
</feature>
<dbReference type="GO" id="GO:0052717">
    <property type="term" value="F:tRNA-specific adenosine-34 deaminase activity"/>
    <property type="evidence" value="ECO:0007669"/>
    <property type="project" value="UniProtKB-EC"/>
</dbReference>
<dbReference type="InterPro" id="IPR028883">
    <property type="entry name" value="tRNA_aden_deaminase"/>
</dbReference>
<evidence type="ECO:0000256" key="3">
    <source>
        <dbReference type="ARBA" id="ARBA00012740"/>
    </source>
</evidence>
<comment type="subunit">
    <text evidence="2">Homodimer.</text>
</comment>
<feature type="compositionally biased region" description="Basic and acidic residues" evidence="9">
    <location>
        <begin position="1115"/>
        <end position="1129"/>
    </location>
</feature>
<evidence type="ECO:0000313" key="12">
    <source>
        <dbReference type="Proteomes" id="UP000317650"/>
    </source>
</evidence>
<dbReference type="SUPFAM" id="SSF53927">
    <property type="entry name" value="Cytidine deaminase-like"/>
    <property type="match status" value="1"/>
</dbReference>
<keyword evidence="5" id="KW-0479">Metal-binding</keyword>
<comment type="caution">
    <text evidence="11">The sequence shown here is derived from an EMBL/GenBank/DDBJ whole genome shotgun (WGS) entry which is preliminary data.</text>
</comment>
<evidence type="ECO:0000256" key="1">
    <source>
        <dbReference type="ARBA" id="ARBA00001947"/>
    </source>
</evidence>
<dbReference type="PANTHER" id="PTHR11079:SF179">
    <property type="entry name" value="TRNA(ADENINE(34)) DEAMINASE, CHLOROPLASTIC"/>
    <property type="match status" value="1"/>
</dbReference>
<feature type="compositionally biased region" description="Polar residues" evidence="9">
    <location>
        <begin position="836"/>
        <end position="851"/>
    </location>
</feature>
<evidence type="ECO:0000256" key="9">
    <source>
        <dbReference type="SAM" id="MobiDB-lite"/>
    </source>
</evidence>
<keyword evidence="7" id="KW-0862">Zinc</keyword>
<organism evidence="11 12">
    <name type="scientific">Musa balbisiana</name>
    <name type="common">Banana</name>
    <dbReference type="NCBI Taxonomy" id="52838"/>
    <lineage>
        <taxon>Eukaryota</taxon>
        <taxon>Viridiplantae</taxon>
        <taxon>Streptophyta</taxon>
        <taxon>Embryophyta</taxon>
        <taxon>Tracheophyta</taxon>
        <taxon>Spermatophyta</taxon>
        <taxon>Magnoliopsida</taxon>
        <taxon>Liliopsida</taxon>
        <taxon>Zingiberales</taxon>
        <taxon>Musaceae</taxon>
        <taxon>Musa</taxon>
    </lineage>
</organism>
<keyword evidence="4" id="KW-0819">tRNA processing</keyword>
<dbReference type="PROSITE" id="PS51747">
    <property type="entry name" value="CYT_DCMP_DEAMINASES_2"/>
    <property type="match status" value="1"/>
</dbReference>
<proteinExistence type="inferred from homology"/>
<feature type="compositionally biased region" description="Polar residues" evidence="9">
    <location>
        <begin position="980"/>
        <end position="996"/>
    </location>
</feature>
<evidence type="ECO:0000256" key="6">
    <source>
        <dbReference type="ARBA" id="ARBA00022801"/>
    </source>
</evidence>
<evidence type="ECO:0000256" key="7">
    <source>
        <dbReference type="ARBA" id="ARBA00022833"/>
    </source>
</evidence>
<dbReference type="InterPro" id="IPR016193">
    <property type="entry name" value="Cytidine_deaminase-like"/>
</dbReference>
<evidence type="ECO:0000259" key="10">
    <source>
        <dbReference type="PROSITE" id="PS51747"/>
    </source>
</evidence>
<dbReference type="PANTHER" id="PTHR11079">
    <property type="entry name" value="CYTOSINE DEAMINASE FAMILY MEMBER"/>
    <property type="match status" value="1"/>
</dbReference>
<evidence type="ECO:0000256" key="4">
    <source>
        <dbReference type="ARBA" id="ARBA00022694"/>
    </source>
</evidence>
<keyword evidence="12" id="KW-1185">Reference proteome</keyword>
<feature type="region of interest" description="Disordered" evidence="9">
    <location>
        <begin position="1390"/>
        <end position="1409"/>
    </location>
</feature>
<dbReference type="EMBL" id="PYDT01000009">
    <property type="protein sequence ID" value="THU49482.1"/>
    <property type="molecule type" value="Genomic_DNA"/>
</dbReference>
<dbReference type="GO" id="GO:0046872">
    <property type="term" value="F:metal ion binding"/>
    <property type="evidence" value="ECO:0007669"/>
    <property type="project" value="UniProtKB-KW"/>
</dbReference>
<feature type="region of interest" description="Disordered" evidence="9">
    <location>
        <begin position="1108"/>
        <end position="1132"/>
    </location>
</feature>